<dbReference type="PANTHER" id="PTHR33362">
    <property type="entry name" value="SIALIC ACID TRAP TRANSPORTER PERMEASE PROTEIN SIAT-RELATED"/>
    <property type="match status" value="1"/>
</dbReference>
<feature type="transmembrane region" description="Helical" evidence="7">
    <location>
        <begin position="6"/>
        <end position="39"/>
    </location>
</feature>
<dbReference type="Proteomes" id="UP000271256">
    <property type="component" value="Unassembled WGS sequence"/>
</dbReference>
<evidence type="ECO:0000313" key="10">
    <source>
        <dbReference type="Proteomes" id="UP000271256"/>
    </source>
</evidence>
<feature type="transmembrane region" description="Helical" evidence="7">
    <location>
        <begin position="141"/>
        <end position="165"/>
    </location>
</feature>
<keyword evidence="6 7" id="KW-0472">Membrane</keyword>
<evidence type="ECO:0000256" key="2">
    <source>
        <dbReference type="ARBA" id="ARBA00022475"/>
    </source>
</evidence>
<proteinExistence type="predicted"/>
<accession>A0A494WV96</accession>
<evidence type="ECO:0000256" key="5">
    <source>
        <dbReference type="ARBA" id="ARBA00022989"/>
    </source>
</evidence>
<dbReference type="PIRSF" id="PIRSF006066">
    <property type="entry name" value="HI0050"/>
    <property type="match status" value="1"/>
</dbReference>
<reference evidence="9 10" key="1">
    <citation type="submission" date="2018-10" db="EMBL/GenBank/DDBJ databases">
        <authorList>
            <person name="Grouzdev D.S."/>
            <person name="Krutkina M.S."/>
            <person name="Tourova T.P."/>
            <person name="Nazina T.N."/>
        </authorList>
    </citation>
    <scope>NUCLEOTIDE SEQUENCE [LARGE SCALE GENOMIC DNA]</scope>
    <source>
        <strain evidence="9 10">435</strain>
    </source>
</reference>
<keyword evidence="2" id="KW-1003">Cell membrane</keyword>
<comment type="caution">
    <text evidence="9">The sequence shown here is derived from an EMBL/GenBank/DDBJ whole genome shotgun (WGS) entry which is preliminary data.</text>
</comment>
<feature type="transmembrane region" description="Helical" evidence="7">
    <location>
        <begin position="100"/>
        <end position="129"/>
    </location>
</feature>
<evidence type="ECO:0000259" key="8">
    <source>
        <dbReference type="Pfam" id="PF06808"/>
    </source>
</evidence>
<feature type="transmembrane region" description="Helical" evidence="7">
    <location>
        <begin position="220"/>
        <end position="243"/>
    </location>
</feature>
<feature type="transmembrane region" description="Helical" evidence="7">
    <location>
        <begin position="177"/>
        <end position="199"/>
    </location>
</feature>
<dbReference type="Pfam" id="PF06808">
    <property type="entry name" value="DctM"/>
    <property type="match status" value="1"/>
</dbReference>
<dbReference type="AlphaFoldDB" id="A0A494WV96"/>
<keyword evidence="5 7" id="KW-1133">Transmembrane helix</keyword>
<dbReference type="RefSeq" id="WP_121450538.1">
    <property type="nucleotide sequence ID" value="NZ_RBWE01000001.1"/>
</dbReference>
<evidence type="ECO:0000256" key="1">
    <source>
        <dbReference type="ARBA" id="ARBA00004429"/>
    </source>
</evidence>
<dbReference type="GO" id="GO:0022857">
    <property type="term" value="F:transmembrane transporter activity"/>
    <property type="evidence" value="ECO:0007669"/>
    <property type="project" value="TreeGrafter"/>
</dbReference>
<feature type="domain" description="TRAP C4-dicarboxylate transport system permease DctM subunit" evidence="8">
    <location>
        <begin position="11"/>
        <end position="424"/>
    </location>
</feature>
<feature type="transmembrane region" description="Helical" evidence="7">
    <location>
        <begin position="60"/>
        <end position="80"/>
    </location>
</feature>
<evidence type="ECO:0000256" key="4">
    <source>
        <dbReference type="ARBA" id="ARBA00022692"/>
    </source>
</evidence>
<evidence type="ECO:0000256" key="7">
    <source>
        <dbReference type="SAM" id="Phobius"/>
    </source>
</evidence>
<feature type="transmembrane region" description="Helical" evidence="7">
    <location>
        <begin position="362"/>
        <end position="388"/>
    </location>
</feature>
<dbReference type="NCBIfam" id="TIGR00786">
    <property type="entry name" value="dctM"/>
    <property type="match status" value="1"/>
</dbReference>
<evidence type="ECO:0000256" key="6">
    <source>
        <dbReference type="ARBA" id="ARBA00023136"/>
    </source>
</evidence>
<keyword evidence="10" id="KW-1185">Reference proteome</keyword>
<name>A0A494WV96_9FIRM</name>
<feature type="transmembrane region" description="Helical" evidence="7">
    <location>
        <begin position="320"/>
        <end position="350"/>
    </location>
</feature>
<dbReference type="EMBL" id="RBWE01000001">
    <property type="protein sequence ID" value="RKO66092.1"/>
    <property type="molecule type" value="Genomic_DNA"/>
</dbReference>
<keyword evidence="4 7" id="KW-0812">Transmembrane</keyword>
<dbReference type="OrthoDB" id="9772674at2"/>
<feature type="transmembrane region" description="Helical" evidence="7">
    <location>
        <begin position="278"/>
        <end position="300"/>
    </location>
</feature>
<dbReference type="PANTHER" id="PTHR33362:SF5">
    <property type="entry name" value="C4-DICARBOXYLATE TRAP TRANSPORTER LARGE PERMEASE PROTEIN DCTM"/>
    <property type="match status" value="1"/>
</dbReference>
<gene>
    <name evidence="9" type="ORF">D7024_03445</name>
</gene>
<organism evidence="9 10">
    <name type="scientific">Desulfofundulus salinus</name>
    <dbReference type="NCBI Taxonomy" id="2419843"/>
    <lineage>
        <taxon>Bacteria</taxon>
        <taxon>Bacillati</taxon>
        <taxon>Bacillota</taxon>
        <taxon>Clostridia</taxon>
        <taxon>Eubacteriales</taxon>
        <taxon>Peptococcaceae</taxon>
        <taxon>Desulfofundulus</taxon>
    </lineage>
</organism>
<dbReference type="InterPro" id="IPR010656">
    <property type="entry name" value="DctM"/>
</dbReference>
<keyword evidence="3" id="KW-0997">Cell inner membrane</keyword>
<dbReference type="GO" id="GO:0005886">
    <property type="term" value="C:plasma membrane"/>
    <property type="evidence" value="ECO:0007669"/>
    <property type="project" value="UniProtKB-SubCell"/>
</dbReference>
<evidence type="ECO:0000313" key="9">
    <source>
        <dbReference type="EMBL" id="RKO66092.1"/>
    </source>
</evidence>
<protein>
    <submittedName>
        <fullName evidence="9">TRAP transporter large permease</fullName>
    </submittedName>
</protein>
<sequence length="430" mass="45730">MSPVTLALIGLVVLFLLMFLRMPISFSMLIVGFLGLLVVASPKAAFNVLTADLWNQFSSYTMSVIPLYILMGEIVFRTGVNESLFNAAYKWLGRLKGGMAATVVLASTGFAAICGSNSATAAAMGTMALPELKKYRYDQTFSAATVAAGGTLGVIIPPSTVLIVIALQTEQSVRQLFVASVIPGLLLTLLFLGTVFFLCQRNPELGPDGPRVSLKEKLSSLPGFVPSLLLFAFVIGGLFLGWFTPTESGAFGAFGAMLISLAMRKLNAENLKAALFGTLKSSTMVITLVIGAMVFGRFLAITRLPYEVADWASSLQVPPVLILVAILLVYLIGGALMDALGFLIISIPIFYPTVISLGYDPIWFAVVLCIVTSAGAITPPVGVAVFVVKGLSPEVSLMSIFKRASVFLISYAVLLSLLVAFPQIITSVVR</sequence>
<dbReference type="InterPro" id="IPR004681">
    <property type="entry name" value="TRAP_DctM"/>
</dbReference>
<comment type="subcellular location">
    <subcellularLocation>
        <location evidence="1">Cell inner membrane</location>
        <topology evidence="1">Multi-pass membrane protein</topology>
    </subcellularLocation>
</comment>
<evidence type="ECO:0000256" key="3">
    <source>
        <dbReference type="ARBA" id="ARBA00022519"/>
    </source>
</evidence>
<feature type="transmembrane region" description="Helical" evidence="7">
    <location>
        <begin position="408"/>
        <end position="429"/>
    </location>
</feature>